<dbReference type="SUPFAM" id="SSF48403">
    <property type="entry name" value="Ankyrin repeat"/>
    <property type="match status" value="1"/>
</dbReference>
<dbReference type="InterPro" id="IPR002110">
    <property type="entry name" value="Ankyrin_rpt"/>
</dbReference>
<dbReference type="PATRIC" id="fig|1218565.3.peg.2670"/>
<feature type="repeat" description="ANK" evidence="1">
    <location>
        <begin position="109"/>
        <end position="141"/>
    </location>
</feature>
<dbReference type="InterPro" id="IPR036770">
    <property type="entry name" value="Ankyrin_rpt-contain_sf"/>
</dbReference>
<sequence length="198" mass="22355">MIMGYSKNIFLKDADFQSYVNDPDFLTTLDQYSEIRDTVQKVVEEVDYPGFEKLLPLIPSFLSMKILTPKGSAEFLPLAAACHLCEKLNTSDAIRIMQKIVQRTHKTILGECLVYLASENHYLEPFRFLLECGADPNTQNREGYTALGRAKGNGCRLIVDYLNGNDENKNSLNPHLKIVGVGSRFTRFRTEGAIERLG</sequence>
<comment type="caution">
    <text evidence="2">The sequence shown here is derived from an EMBL/GenBank/DDBJ whole genome shotgun (WGS) entry which is preliminary data.</text>
</comment>
<accession>M6D6M6</accession>
<dbReference type="AlphaFoldDB" id="M6D6M6"/>
<proteinExistence type="predicted"/>
<evidence type="ECO:0000313" key="2">
    <source>
        <dbReference type="EMBL" id="EMJ94215.1"/>
    </source>
</evidence>
<dbReference type="Gene3D" id="1.25.40.20">
    <property type="entry name" value="Ankyrin repeat-containing domain"/>
    <property type="match status" value="1"/>
</dbReference>
<gene>
    <name evidence="2" type="ORF">LEP1GSC194_0154</name>
</gene>
<keyword evidence="1" id="KW-0040">ANK repeat</keyword>
<dbReference type="Proteomes" id="UP000011988">
    <property type="component" value="Unassembled WGS sequence"/>
</dbReference>
<organism evidence="2 3">
    <name type="scientific">Leptospira alstonii serovar Sichuan str. 79601</name>
    <dbReference type="NCBI Taxonomy" id="1218565"/>
    <lineage>
        <taxon>Bacteria</taxon>
        <taxon>Pseudomonadati</taxon>
        <taxon>Spirochaetota</taxon>
        <taxon>Spirochaetia</taxon>
        <taxon>Leptospirales</taxon>
        <taxon>Leptospiraceae</taxon>
        <taxon>Leptospira</taxon>
    </lineage>
</organism>
<evidence type="ECO:0000256" key="1">
    <source>
        <dbReference type="PROSITE-ProRule" id="PRU00023"/>
    </source>
</evidence>
<dbReference type="PROSITE" id="PS50088">
    <property type="entry name" value="ANK_REPEAT"/>
    <property type="match status" value="1"/>
</dbReference>
<evidence type="ECO:0000313" key="3">
    <source>
        <dbReference type="Proteomes" id="UP000011988"/>
    </source>
</evidence>
<reference evidence="2 3" key="1">
    <citation type="submission" date="2013-01" db="EMBL/GenBank/DDBJ databases">
        <authorList>
            <person name="Harkins D.M."/>
            <person name="Durkin A.S."/>
            <person name="Brinkac L.M."/>
            <person name="Haft D.H."/>
            <person name="Selengut J.D."/>
            <person name="Sanka R."/>
            <person name="DePew J."/>
            <person name="Purushe J."/>
            <person name="Galloway R.L."/>
            <person name="Vinetz J.M."/>
            <person name="Sutton G.G."/>
            <person name="Nierman W.C."/>
            <person name="Fouts D.E."/>
        </authorList>
    </citation>
    <scope>NUCLEOTIDE SEQUENCE [LARGE SCALE GENOMIC DNA]</scope>
    <source>
        <strain evidence="2 3">79601</strain>
    </source>
</reference>
<dbReference type="EMBL" id="ANIK01000056">
    <property type="protein sequence ID" value="EMJ94215.1"/>
    <property type="molecule type" value="Genomic_DNA"/>
</dbReference>
<protein>
    <submittedName>
        <fullName evidence="2">Ankyrin repeat protein</fullName>
    </submittedName>
</protein>
<name>M6D6M6_9LEPT</name>